<dbReference type="InterPro" id="IPR052043">
    <property type="entry name" value="PolySaccharide_Degr_Enz"/>
</dbReference>
<dbReference type="STRING" id="1122214.Mame_01906"/>
<evidence type="ECO:0000313" key="3">
    <source>
        <dbReference type="Proteomes" id="UP000191135"/>
    </source>
</evidence>
<evidence type="ECO:0000313" key="2">
    <source>
        <dbReference type="EMBL" id="AQZ51248.1"/>
    </source>
</evidence>
<dbReference type="eggNOG" id="COG4225">
    <property type="taxonomic scope" value="Bacteria"/>
</dbReference>
<name>A0A1U9Z0Q9_9HYPH</name>
<dbReference type="PANTHER" id="PTHR33886">
    <property type="entry name" value="UNSATURATED RHAMNOGALACTURONAN HYDROLASE (EUROFUNG)"/>
    <property type="match status" value="1"/>
</dbReference>
<dbReference type="Pfam" id="PF07470">
    <property type="entry name" value="Glyco_hydro_88"/>
    <property type="match status" value="1"/>
</dbReference>
<reference evidence="2 3" key="1">
    <citation type="submission" date="2017-03" db="EMBL/GenBank/DDBJ databases">
        <title>Foreign affairs: Plasmid Transfer between Roseobacters and Rhizobia.</title>
        <authorList>
            <person name="Bartling P."/>
            <person name="Bunk B."/>
            <person name="Overmann J."/>
            <person name="Brinkmann H."/>
            <person name="Petersen J."/>
        </authorList>
    </citation>
    <scope>NUCLEOTIDE SEQUENCE [LARGE SCALE GENOMIC DNA]</scope>
    <source>
        <strain evidence="2 3">MACL11</strain>
    </source>
</reference>
<dbReference type="AlphaFoldDB" id="A0A1U9Z0Q9"/>
<keyword evidence="2" id="KW-0326">Glycosidase</keyword>
<dbReference type="GO" id="GO:0005975">
    <property type="term" value="P:carbohydrate metabolic process"/>
    <property type="evidence" value="ECO:0007669"/>
    <property type="project" value="InterPro"/>
</dbReference>
<dbReference type="PANTHER" id="PTHR33886:SF8">
    <property type="entry name" value="UNSATURATED RHAMNOGALACTURONAN HYDROLASE (EUROFUNG)"/>
    <property type="match status" value="1"/>
</dbReference>
<accession>A0A1U9Z0Q9</accession>
<dbReference type="KEGG" id="mmed:Mame_01906"/>
<dbReference type="InterPro" id="IPR010905">
    <property type="entry name" value="Glyco_hydro_88"/>
</dbReference>
<proteinExistence type="predicted"/>
<organism evidence="2 3">
    <name type="scientific">Martelella mediterranea DSM 17316</name>
    <dbReference type="NCBI Taxonomy" id="1122214"/>
    <lineage>
        <taxon>Bacteria</taxon>
        <taxon>Pseudomonadati</taxon>
        <taxon>Pseudomonadota</taxon>
        <taxon>Alphaproteobacteria</taxon>
        <taxon>Hyphomicrobiales</taxon>
        <taxon>Aurantimonadaceae</taxon>
        <taxon>Martelella</taxon>
    </lineage>
</organism>
<sequence>MGGSMPITADQISDMLSALVRGMTGLRHDGRFNEPNLDGTPGDYVSFDSWEWPQGVGLYGLTRLWRHTGDSAHLKILEDWYDRRIEAGLPKMNVNTTAPMLALSEIWRHKRQLRYEAVLRDWAERVVSDMPRTPEGGFQHDVSDKINDNELWDDTLFMVALFLASYGQASGERRFVDEAERQFLVHARYLADPKSGLWYHGWTFAGRHNFARALWGRGNAWITVGILELIELCDLSPSVEAYLLGVLETQIEALLKFQTASGAWTTLVDDPSSYEEISATAGFGFGLMKAARKGLGPKGCEAAGLRALEAVMANISDDGVVSNVSYGTRMGHDLQFYRDIPVQPTGYGQALAILCLAEGLHHSNERMKKAC</sequence>
<dbReference type="EMBL" id="CP020330">
    <property type="protein sequence ID" value="AQZ51248.1"/>
    <property type="molecule type" value="Genomic_DNA"/>
</dbReference>
<keyword evidence="3" id="KW-1185">Reference proteome</keyword>
<evidence type="ECO:0000256" key="1">
    <source>
        <dbReference type="ARBA" id="ARBA00022801"/>
    </source>
</evidence>
<dbReference type="SUPFAM" id="SSF48208">
    <property type="entry name" value="Six-hairpin glycosidases"/>
    <property type="match status" value="1"/>
</dbReference>
<dbReference type="Proteomes" id="UP000191135">
    <property type="component" value="Chromosome"/>
</dbReference>
<protein>
    <submittedName>
        <fullName evidence="2">Unsaturated rhamnogalacturonyl hydrolase YesR</fullName>
        <ecNumber evidence="2">3.2.1.172</ecNumber>
    </submittedName>
</protein>
<dbReference type="Gene3D" id="1.50.10.10">
    <property type="match status" value="1"/>
</dbReference>
<dbReference type="EC" id="3.2.1.172" evidence="2"/>
<dbReference type="InterPro" id="IPR012341">
    <property type="entry name" value="6hp_glycosidase-like_sf"/>
</dbReference>
<dbReference type="GO" id="GO:0102211">
    <property type="term" value="F:unsaturated rhamnogalacturonyl hydrolase activity"/>
    <property type="evidence" value="ECO:0007669"/>
    <property type="project" value="UniProtKB-EC"/>
</dbReference>
<keyword evidence="1 2" id="KW-0378">Hydrolase</keyword>
<gene>
    <name evidence="2" type="primary">yesR</name>
    <name evidence="2" type="ORF">Mame_01906</name>
</gene>
<dbReference type="InterPro" id="IPR008928">
    <property type="entry name" value="6-hairpin_glycosidase_sf"/>
</dbReference>